<dbReference type="InterPro" id="IPR036961">
    <property type="entry name" value="Kinesin_motor_dom_sf"/>
</dbReference>
<keyword evidence="1" id="KW-0505">Motor protein</keyword>
<dbReference type="EMBL" id="CAUJNA010003213">
    <property type="protein sequence ID" value="CAJ1395895.1"/>
    <property type="molecule type" value="Genomic_DNA"/>
</dbReference>
<dbReference type="GO" id="GO:0016887">
    <property type="term" value="F:ATP hydrolysis activity"/>
    <property type="evidence" value="ECO:0007669"/>
    <property type="project" value="TreeGrafter"/>
</dbReference>
<name>A0AA36IZU6_9DINO</name>
<dbReference type="InterPro" id="IPR001752">
    <property type="entry name" value="Kinesin_motor_dom"/>
</dbReference>
<dbReference type="GO" id="GO:0003777">
    <property type="term" value="F:microtubule motor activity"/>
    <property type="evidence" value="ECO:0007669"/>
    <property type="project" value="InterPro"/>
</dbReference>
<evidence type="ECO:0000256" key="2">
    <source>
        <dbReference type="SAM" id="Coils"/>
    </source>
</evidence>
<proteinExistence type="inferred from homology"/>
<dbReference type="PROSITE" id="PS50067">
    <property type="entry name" value="KINESIN_MOTOR_2"/>
    <property type="match status" value="1"/>
</dbReference>
<protein>
    <recommendedName>
        <fullName evidence="3">Kinesin motor domain-containing protein</fullName>
    </recommendedName>
</protein>
<comment type="similarity">
    <text evidence="1">Belongs to the TRAFAC class myosin-kinesin ATPase superfamily. Kinesin family.</text>
</comment>
<dbReference type="GO" id="GO:0005874">
    <property type="term" value="C:microtubule"/>
    <property type="evidence" value="ECO:0007669"/>
    <property type="project" value="TreeGrafter"/>
</dbReference>
<dbReference type="AlphaFoldDB" id="A0AA36IZU6"/>
<gene>
    <name evidence="4" type="ORF">EVOR1521_LOCUS20219</name>
</gene>
<dbReference type="InterPro" id="IPR027417">
    <property type="entry name" value="P-loop_NTPase"/>
</dbReference>
<accession>A0AA36IZU6</accession>
<dbReference type="SMART" id="SM00129">
    <property type="entry name" value="KISc"/>
    <property type="match status" value="1"/>
</dbReference>
<dbReference type="PANTHER" id="PTHR24115">
    <property type="entry name" value="KINESIN-RELATED"/>
    <property type="match status" value="1"/>
</dbReference>
<evidence type="ECO:0000259" key="3">
    <source>
        <dbReference type="PROSITE" id="PS50067"/>
    </source>
</evidence>
<dbReference type="GO" id="GO:0007018">
    <property type="term" value="P:microtubule-based movement"/>
    <property type="evidence" value="ECO:0007669"/>
    <property type="project" value="InterPro"/>
</dbReference>
<feature type="domain" description="Kinesin motor" evidence="3">
    <location>
        <begin position="8"/>
        <end position="336"/>
    </location>
</feature>
<dbReference type="SUPFAM" id="SSF52540">
    <property type="entry name" value="P-loop containing nucleoside triphosphate hydrolases"/>
    <property type="match status" value="1"/>
</dbReference>
<feature type="binding site" evidence="1">
    <location>
        <begin position="89"/>
        <end position="96"/>
    </location>
    <ligand>
        <name>ATP</name>
        <dbReference type="ChEBI" id="CHEBI:30616"/>
    </ligand>
</feature>
<dbReference type="InterPro" id="IPR027640">
    <property type="entry name" value="Kinesin-like_fam"/>
</dbReference>
<dbReference type="PRINTS" id="PR00380">
    <property type="entry name" value="KINESINHEAVY"/>
</dbReference>
<dbReference type="GO" id="GO:0005524">
    <property type="term" value="F:ATP binding"/>
    <property type="evidence" value="ECO:0007669"/>
    <property type="project" value="UniProtKB-UniRule"/>
</dbReference>
<keyword evidence="5" id="KW-1185">Reference proteome</keyword>
<comment type="caution">
    <text evidence="4">The sequence shown here is derived from an EMBL/GenBank/DDBJ whole genome shotgun (WGS) entry which is preliminary data.</text>
</comment>
<feature type="coiled-coil region" evidence="2">
    <location>
        <begin position="539"/>
        <end position="676"/>
    </location>
</feature>
<organism evidence="4 5">
    <name type="scientific">Effrenium voratum</name>
    <dbReference type="NCBI Taxonomy" id="2562239"/>
    <lineage>
        <taxon>Eukaryota</taxon>
        <taxon>Sar</taxon>
        <taxon>Alveolata</taxon>
        <taxon>Dinophyceae</taxon>
        <taxon>Suessiales</taxon>
        <taxon>Symbiodiniaceae</taxon>
        <taxon>Effrenium</taxon>
    </lineage>
</organism>
<reference evidence="4" key="1">
    <citation type="submission" date="2023-08" db="EMBL/GenBank/DDBJ databases">
        <authorList>
            <person name="Chen Y."/>
            <person name="Shah S."/>
            <person name="Dougan E. K."/>
            <person name="Thang M."/>
            <person name="Chan C."/>
        </authorList>
    </citation>
    <scope>NUCLEOTIDE SEQUENCE</scope>
</reference>
<dbReference type="Proteomes" id="UP001178507">
    <property type="component" value="Unassembled WGS sequence"/>
</dbReference>
<dbReference type="GO" id="GO:0005871">
    <property type="term" value="C:kinesin complex"/>
    <property type="evidence" value="ECO:0007669"/>
    <property type="project" value="TreeGrafter"/>
</dbReference>
<dbReference type="GO" id="GO:0008017">
    <property type="term" value="F:microtubule binding"/>
    <property type="evidence" value="ECO:0007669"/>
    <property type="project" value="InterPro"/>
</dbReference>
<evidence type="ECO:0000313" key="5">
    <source>
        <dbReference type="Proteomes" id="UP001178507"/>
    </source>
</evidence>
<sequence>MAGDEANHIRVAVRCRPFNPKEHSEGTNNALTCAGNEVQVVEATRLPKSFSYDHVFTSSDTQEAVFQAVGLHLLDNAMNAYNGCIFAYGQTGSGKSHSIMGDVHNEAEQGILPRACARLFSMLDARRKEEGFEATVLASYLEIYNEKIYDLLAGGDSGELQVRNHPELGPIVPHLTECPVESFEEAHELLDFGAKRRAVGATQMNATSSRSHAVFTLQVRMVTARAGGHVESQAKTHFVDLAGSERQKKTGAAGERLKEGIGINLSLTTLGRVISELTTPGTRSVPAFRESKLTLLLKDALMGNSRTELLACVSPSLFNLEETVSTLKFAARKLVKTSAIKNEQSKAPTAAAGGYVSLRNNPSGTVSGWDGDPGPAGHLVFQEREGHFLISTEQWPKHFFRLVKDDFSSYLHVVGKRGEPGKPGQFVLEEMPGYLLISSKQWPDWFLFLDELGRLRAEPGDPGSKGHFLLNKKILQESDGLPPIIQTMYLIQNKDREHAAAMSLLSNQKEEVRAREVAVLQAQMTSERAASEAHLHDTNREHDETCEELHRQMEEERQKAAAVLAERDRTQAEELARREAEFAEALAALNRQMDEERAAAALALRTAEQRRAREVEALTQLHKDELRATVEEKDGQLRAAVAQLRHELTAQREAEVAELQNQLEQVRKSAAKVLLEKETLYNVEMQALVSAREKIYQDLLQKKDETHQAEVAFKDAQHAEALEQLSSEKDTTWALAMSKCIEEKDQERMEIVNALTNHFQAEDKNSFKFGFWRADADKKKVSPESVM</sequence>
<evidence type="ECO:0000313" key="4">
    <source>
        <dbReference type="EMBL" id="CAJ1395895.1"/>
    </source>
</evidence>
<keyword evidence="2" id="KW-0175">Coiled coil</keyword>
<keyword evidence="1" id="KW-0547">Nucleotide-binding</keyword>
<dbReference type="Gene3D" id="3.40.850.10">
    <property type="entry name" value="Kinesin motor domain"/>
    <property type="match status" value="1"/>
</dbReference>
<dbReference type="CDD" id="cd00106">
    <property type="entry name" value="KISc"/>
    <property type="match status" value="1"/>
</dbReference>
<dbReference type="Pfam" id="PF00225">
    <property type="entry name" value="Kinesin"/>
    <property type="match status" value="1"/>
</dbReference>
<feature type="non-terminal residue" evidence="4">
    <location>
        <position position="787"/>
    </location>
</feature>
<keyword evidence="1" id="KW-0067">ATP-binding</keyword>
<evidence type="ECO:0000256" key="1">
    <source>
        <dbReference type="PROSITE-ProRule" id="PRU00283"/>
    </source>
</evidence>